<sequence>MRAMPDRTQEERAVPDYSGPWPPDEVELTLDAATDVDLDAEEILDRRGNRIDRAYVDAAVDHVRRTVGRVPLRASGRRSGGGEGDQEEGLGGGLRGAAGGFDGHA</sequence>
<proteinExistence type="predicted"/>
<accession>A0A917RM00</accession>
<keyword evidence="3" id="KW-1185">Reference proteome</keyword>
<gene>
    <name evidence="2" type="ORF">GCM10007964_65350</name>
</gene>
<evidence type="ECO:0000313" key="2">
    <source>
        <dbReference type="EMBL" id="GGL14276.1"/>
    </source>
</evidence>
<evidence type="ECO:0000256" key="1">
    <source>
        <dbReference type="SAM" id="MobiDB-lite"/>
    </source>
</evidence>
<feature type="region of interest" description="Disordered" evidence="1">
    <location>
        <begin position="1"/>
        <end position="24"/>
    </location>
</feature>
<dbReference type="AlphaFoldDB" id="A0A917RM00"/>
<dbReference type="Proteomes" id="UP000645217">
    <property type="component" value="Unassembled WGS sequence"/>
</dbReference>
<reference evidence="2" key="1">
    <citation type="journal article" date="2014" name="Int. J. Syst. Evol. Microbiol.">
        <title>Complete genome sequence of Corynebacterium casei LMG S-19264T (=DSM 44701T), isolated from a smear-ripened cheese.</title>
        <authorList>
            <consortium name="US DOE Joint Genome Institute (JGI-PGF)"/>
            <person name="Walter F."/>
            <person name="Albersmeier A."/>
            <person name="Kalinowski J."/>
            <person name="Ruckert C."/>
        </authorList>
    </citation>
    <scope>NUCLEOTIDE SEQUENCE</scope>
    <source>
        <strain evidence="2">JCM 13064</strain>
    </source>
</reference>
<evidence type="ECO:0000313" key="3">
    <source>
        <dbReference type="Proteomes" id="UP000645217"/>
    </source>
</evidence>
<dbReference type="EMBL" id="BMNT01000048">
    <property type="protein sequence ID" value="GGL14276.1"/>
    <property type="molecule type" value="Genomic_DNA"/>
</dbReference>
<protein>
    <submittedName>
        <fullName evidence="2">Uncharacterized protein</fullName>
    </submittedName>
</protein>
<comment type="caution">
    <text evidence="2">The sequence shown here is derived from an EMBL/GenBank/DDBJ whole genome shotgun (WGS) entry which is preliminary data.</text>
</comment>
<reference evidence="2" key="2">
    <citation type="submission" date="2020-09" db="EMBL/GenBank/DDBJ databases">
        <authorList>
            <person name="Sun Q."/>
            <person name="Ohkuma M."/>
        </authorList>
    </citation>
    <scope>NUCLEOTIDE SEQUENCE</scope>
    <source>
        <strain evidence="2">JCM 13064</strain>
    </source>
</reference>
<feature type="compositionally biased region" description="Gly residues" evidence="1">
    <location>
        <begin position="78"/>
        <end position="105"/>
    </location>
</feature>
<organism evidence="2 3">
    <name type="scientific">Sphaerisporangium melleum</name>
    <dbReference type="NCBI Taxonomy" id="321316"/>
    <lineage>
        <taxon>Bacteria</taxon>
        <taxon>Bacillati</taxon>
        <taxon>Actinomycetota</taxon>
        <taxon>Actinomycetes</taxon>
        <taxon>Streptosporangiales</taxon>
        <taxon>Streptosporangiaceae</taxon>
        <taxon>Sphaerisporangium</taxon>
    </lineage>
</organism>
<feature type="region of interest" description="Disordered" evidence="1">
    <location>
        <begin position="71"/>
        <end position="105"/>
    </location>
</feature>
<name>A0A917RM00_9ACTN</name>
<feature type="compositionally biased region" description="Basic and acidic residues" evidence="1">
    <location>
        <begin position="1"/>
        <end position="14"/>
    </location>
</feature>